<keyword evidence="1" id="KW-0812">Transmembrane</keyword>
<keyword evidence="1" id="KW-1133">Transmembrane helix</keyword>
<organism evidence="2 3">
    <name type="scientific">Paenibacillus agaridevorans</name>
    <dbReference type="NCBI Taxonomy" id="171404"/>
    <lineage>
        <taxon>Bacteria</taxon>
        <taxon>Bacillati</taxon>
        <taxon>Bacillota</taxon>
        <taxon>Bacilli</taxon>
        <taxon>Bacillales</taxon>
        <taxon>Paenibacillaceae</taxon>
        <taxon>Paenibacillus</taxon>
    </lineage>
</organism>
<keyword evidence="3" id="KW-1185">Reference proteome</keyword>
<evidence type="ECO:0008006" key="4">
    <source>
        <dbReference type="Google" id="ProtNLM"/>
    </source>
</evidence>
<evidence type="ECO:0000256" key="1">
    <source>
        <dbReference type="SAM" id="Phobius"/>
    </source>
</evidence>
<gene>
    <name evidence="2" type="ORF">PAT3040_05355</name>
</gene>
<proteinExistence type="predicted"/>
<dbReference type="RefSeq" id="WP_108995074.1">
    <property type="nucleotide sequence ID" value="NZ_BDQX01000339.1"/>
</dbReference>
<evidence type="ECO:0000313" key="3">
    <source>
        <dbReference type="Proteomes" id="UP000245202"/>
    </source>
</evidence>
<comment type="caution">
    <text evidence="2">The sequence shown here is derived from an EMBL/GenBank/DDBJ whole genome shotgun (WGS) entry which is preliminary data.</text>
</comment>
<sequence length="302" mass="34101">MEKQQNMQWQENLSALEERLPRIDVTDRVMEAIRSKSGSGQRLESDRYPIKRKSGKALYVSFIAAAVIFACGFGYAAVSWKLFAPDGAVSLEMISVSPNDVSIEPIGPELRDMLHEGEAGVFYLRDQNRYIGLAHEREYGELEFEQFAAETGTHKPLRELGDGFIFHQGTLMHDLNKLAPDLNWGDPDGDESVSLRKVPLGRTVGYSAVYRDDSGHQLTLSAWYNIPERQIYSSELDKLVKEKVTIGEIEAFYLKGKDSDMQRMAWAEGEGELHVYYQLFDSAMDKLPRERLVEVAAAIVGQ</sequence>
<accession>A0A2R5F3P7</accession>
<keyword evidence="1" id="KW-0472">Membrane</keyword>
<reference evidence="2 3" key="1">
    <citation type="submission" date="2017-08" db="EMBL/GenBank/DDBJ databases">
        <title>Substantial Increase in Enzyme Production by Combined Drug-Resistance Mutations in Paenibacillus agaridevorans.</title>
        <authorList>
            <person name="Tanaka Y."/>
            <person name="Funane K."/>
            <person name="Hosaka T."/>
            <person name="Shiwa Y."/>
            <person name="Fujita N."/>
            <person name="Miyazaki T."/>
            <person name="Yoshikawa H."/>
            <person name="Murakami K."/>
            <person name="Kasahara K."/>
            <person name="Inaoka T."/>
            <person name="Hiraga Y."/>
            <person name="Ochi K."/>
        </authorList>
    </citation>
    <scope>NUCLEOTIDE SEQUENCE [LARGE SCALE GENOMIC DNA]</scope>
    <source>
        <strain evidence="2 3">T-3040</strain>
    </source>
</reference>
<name>A0A2R5F3P7_9BACL</name>
<dbReference type="Proteomes" id="UP000245202">
    <property type="component" value="Unassembled WGS sequence"/>
</dbReference>
<dbReference type="AlphaFoldDB" id="A0A2R5F3P7"/>
<feature type="transmembrane region" description="Helical" evidence="1">
    <location>
        <begin position="57"/>
        <end position="78"/>
    </location>
</feature>
<protein>
    <recommendedName>
        <fullName evidence="4">DUF4367 domain-containing protein</fullName>
    </recommendedName>
</protein>
<dbReference type="EMBL" id="BDQX01000339">
    <property type="protein sequence ID" value="GBG10604.1"/>
    <property type="molecule type" value="Genomic_DNA"/>
</dbReference>
<evidence type="ECO:0000313" key="2">
    <source>
        <dbReference type="EMBL" id="GBG10604.1"/>
    </source>
</evidence>